<keyword evidence="2" id="KW-1185">Reference proteome</keyword>
<dbReference type="Proteomes" id="UP001519289">
    <property type="component" value="Unassembled WGS sequence"/>
</dbReference>
<accession>A0ABS4JND5</accession>
<evidence type="ECO:0000313" key="2">
    <source>
        <dbReference type="Proteomes" id="UP001519289"/>
    </source>
</evidence>
<reference evidence="1 2" key="1">
    <citation type="submission" date="2021-03" db="EMBL/GenBank/DDBJ databases">
        <title>Genomic Encyclopedia of Type Strains, Phase IV (KMG-IV): sequencing the most valuable type-strain genomes for metagenomic binning, comparative biology and taxonomic classification.</title>
        <authorList>
            <person name="Goeker M."/>
        </authorList>
    </citation>
    <scope>NUCLEOTIDE SEQUENCE [LARGE SCALE GENOMIC DNA]</scope>
    <source>
        <strain evidence="1 2">DSM 27138</strain>
    </source>
</reference>
<proteinExistence type="predicted"/>
<dbReference type="EMBL" id="JAGGLG010000002">
    <property type="protein sequence ID" value="MBP2017043.1"/>
    <property type="molecule type" value="Genomic_DNA"/>
</dbReference>
<organism evidence="1 2">
    <name type="scientific">Symbiobacterium terraclitae</name>
    <dbReference type="NCBI Taxonomy" id="557451"/>
    <lineage>
        <taxon>Bacteria</taxon>
        <taxon>Bacillati</taxon>
        <taxon>Bacillota</taxon>
        <taxon>Clostridia</taxon>
        <taxon>Eubacteriales</taxon>
        <taxon>Symbiobacteriaceae</taxon>
        <taxon>Symbiobacterium</taxon>
    </lineage>
</organism>
<sequence>MEHQEPVVYLPTEAGTAIGPDGRKMVFFRVPPLELMIKQVLASQPKEYSYRWGYHPGERMYVLLFGWPSGHGAGLAIPEGPGDAVLNFMLGTSDLYITVEPVAERLSGQVTPEVIDRLRYGLTVHLPDVKFKPEDGD</sequence>
<comment type="caution">
    <text evidence="1">The sequence shown here is derived from an EMBL/GenBank/DDBJ whole genome shotgun (WGS) entry which is preliminary data.</text>
</comment>
<dbReference type="RefSeq" id="WP_209465194.1">
    <property type="nucleotide sequence ID" value="NZ_JAGGLG010000002.1"/>
</dbReference>
<gene>
    <name evidence="1" type="ORF">J2Z79_000417</name>
</gene>
<name>A0ABS4JND5_9FIRM</name>
<evidence type="ECO:0000313" key="1">
    <source>
        <dbReference type="EMBL" id="MBP2017043.1"/>
    </source>
</evidence>
<protein>
    <submittedName>
        <fullName evidence="1">Uncharacterized protein</fullName>
    </submittedName>
</protein>